<keyword evidence="4" id="KW-1185">Reference proteome</keyword>
<reference evidence="3 4" key="1">
    <citation type="submission" date="2019-08" db="EMBL/GenBank/DDBJ databases">
        <title>Draft genome sequence of Chryseobacterium sp. Gsoil 183.</title>
        <authorList>
            <person name="Im W.-T."/>
        </authorList>
    </citation>
    <scope>NUCLEOTIDE SEQUENCE [LARGE SCALE GENOMIC DNA]</scope>
    <source>
        <strain evidence="3 4">Gsoil 183</strain>
    </source>
</reference>
<evidence type="ECO:0000256" key="1">
    <source>
        <dbReference type="SAM" id="SignalP"/>
    </source>
</evidence>
<gene>
    <name evidence="3" type="ORF">FW781_15185</name>
</gene>
<evidence type="ECO:0000313" key="3">
    <source>
        <dbReference type="EMBL" id="TZF95233.1"/>
    </source>
</evidence>
<evidence type="ECO:0000313" key="4">
    <source>
        <dbReference type="Proteomes" id="UP000323884"/>
    </source>
</evidence>
<feature type="domain" description="DUF5648" evidence="2">
    <location>
        <begin position="70"/>
        <end position="200"/>
    </location>
</feature>
<keyword evidence="1" id="KW-0732">Signal</keyword>
<dbReference type="EMBL" id="VTRU01000003">
    <property type="protein sequence ID" value="TZF95233.1"/>
    <property type="molecule type" value="Genomic_DNA"/>
</dbReference>
<dbReference type="InterPro" id="IPR043708">
    <property type="entry name" value="DUF5648"/>
</dbReference>
<organism evidence="3 4">
    <name type="scientific">Chryseobacterium panacisoli</name>
    <dbReference type="NCBI Taxonomy" id="1807141"/>
    <lineage>
        <taxon>Bacteria</taxon>
        <taxon>Pseudomonadati</taxon>
        <taxon>Bacteroidota</taxon>
        <taxon>Flavobacteriia</taxon>
        <taxon>Flavobacteriales</taxon>
        <taxon>Weeksellaceae</taxon>
        <taxon>Chryseobacterium group</taxon>
        <taxon>Chryseobacterium</taxon>
    </lineage>
</organism>
<feature type="signal peptide" evidence="1">
    <location>
        <begin position="1"/>
        <end position="19"/>
    </location>
</feature>
<name>A0A5D8ZM39_9FLAO</name>
<comment type="caution">
    <text evidence="3">The sequence shown here is derived from an EMBL/GenBank/DDBJ whole genome shotgun (WGS) entry which is preliminary data.</text>
</comment>
<evidence type="ECO:0000259" key="2">
    <source>
        <dbReference type="Pfam" id="PF18885"/>
    </source>
</evidence>
<dbReference type="AlphaFoldDB" id="A0A5D8ZM39"/>
<proteinExistence type="predicted"/>
<dbReference type="Pfam" id="PF18885">
    <property type="entry name" value="DUF5648"/>
    <property type="match status" value="1"/>
</dbReference>
<feature type="chain" id="PRO_5022890602" description="DUF5648 domain-containing protein" evidence="1">
    <location>
        <begin position="20"/>
        <end position="338"/>
    </location>
</feature>
<dbReference type="RefSeq" id="WP_149388198.1">
    <property type="nucleotide sequence ID" value="NZ_VTRU01000003.1"/>
</dbReference>
<dbReference type="OrthoDB" id="1266847at2"/>
<accession>A0A5D8ZM39</accession>
<dbReference type="PROSITE" id="PS51257">
    <property type="entry name" value="PROKAR_LIPOPROTEIN"/>
    <property type="match status" value="1"/>
</dbReference>
<sequence>MKKAYFVGLCLISIVSCSAPDDELENVNESQALNASGKNMLAKGGFRDNPDTPTPPPAGIWSKSFYLTHPIYGFYSDLTKKHLYNTSPLPSELPKSYPGLSYYFQERLLGSADGPGAVISSWFHTGSNDLVLTTNPNEFAGQSYWEKRDLGTSYNGDEPGSFPIYRYFNSDKKTHFYTRDKNELGDGKDGFVYEGISFYLKESEPKAFRIRDGEFFQDNSTGAVYIVFESTLRRIESWSVVNGLFDFKPNPRTGKPKDWKILKVNNINDYTGERGPDITSANQLVQNTNDGKIYLVDDGLYRYIPTDLIFKLYNFNEDAIQHKPVRMMFTGKDIAKTY</sequence>
<dbReference type="Proteomes" id="UP000323884">
    <property type="component" value="Unassembled WGS sequence"/>
</dbReference>
<protein>
    <recommendedName>
        <fullName evidence="2">DUF5648 domain-containing protein</fullName>
    </recommendedName>
</protein>